<keyword evidence="1" id="KW-0479">Metal-binding</keyword>
<evidence type="ECO:0000256" key="2">
    <source>
        <dbReference type="ARBA" id="ARBA00022737"/>
    </source>
</evidence>
<dbReference type="SMART" id="SM00355">
    <property type="entry name" value="ZnF_C2H2"/>
    <property type="match status" value="4"/>
</dbReference>
<dbReference type="InterPro" id="IPR013087">
    <property type="entry name" value="Znf_C2H2_type"/>
</dbReference>
<keyword evidence="4" id="KW-0862">Zinc</keyword>
<keyword evidence="3 5" id="KW-0863">Zinc-finger</keyword>
<evidence type="ECO:0000259" key="7">
    <source>
        <dbReference type="PROSITE" id="PS50157"/>
    </source>
</evidence>
<evidence type="ECO:0000256" key="5">
    <source>
        <dbReference type="PROSITE-ProRule" id="PRU00042"/>
    </source>
</evidence>
<feature type="domain" description="C2H2-type" evidence="7">
    <location>
        <begin position="203"/>
        <end position="230"/>
    </location>
</feature>
<dbReference type="InterPro" id="IPR036236">
    <property type="entry name" value="Znf_C2H2_sf"/>
</dbReference>
<organism evidence="8 9">
    <name type="scientific">Xyrichtys novacula</name>
    <name type="common">Pearly razorfish</name>
    <name type="synonym">Hemipteronotus novacula</name>
    <dbReference type="NCBI Taxonomy" id="13765"/>
    <lineage>
        <taxon>Eukaryota</taxon>
        <taxon>Metazoa</taxon>
        <taxon>Chordata</taxon>
        <taxon>Craniata</taxon>
        <taxon>Vertebrata</taxon>
        <taxon>Euteleostomi</taxon>
        <taxon>Actinopterygii</taxon>
        <taxon>Neopterygii</taxon>
        <taxon>Teleostei</taxon>
        <taxon>Neoteleostei</taxon>
        <taxon>Acanthomorphata</taxon>
        <taxon>Eupercaria</taxon>
        <taxon>Labriformes</taxon>
        <taxon>Labridae</taxon>
        <taxon>Xyrichtys</taxon>
    </lineage>
</organism>
<dbReference type="GO" id="GO:0000977">
    <property type="term" value="F:RNA polymerase II transcription regulatory region sequence-specific DNA binding"/>
    <property type="evidence" value="ECO:0007669"/>
    <property type="project" value="TreeGrafter"/>
</dbReference>
<keyword evidence="9" id="KW-1185">Reference proteome</keyword>
<feature type="region of interest" description="Disordered" evidence="6">
    <location>
        <begin position="348"/>
        <end position="367"/>
    </location>
</feature>
<reference evidence="8" key="1">
    <citation type="submission" date="2023-08" db="EMBL/GenBank/DDBJ databases">
        <authorList>
            <person name="Alioto T."/>
            <person name="Alioto T."/>
            <person name="Gomez Garrido J."/>
        </authorList>
    </citation>
    <scope>NUCLEOTIDE SEQUENCE</scope>
</reference>
<dbReference type="GO" id="GO:0000981">
    <property type="term" value="F:DNA-binding transcription factor activity, RNA polymerase II-specific"/>
    <property type="evidence" value="ECO:0007669"/>
    <property type="project" value="TreeGrafter"/>
</dbReference>
<evidence type="ECO:0000256" key="4">
    <source>
        <dbReference type="ARBA" id="ARBA00022833"/>
    </source>
</evidence>
<evidence type="ECO:0000256" key="3">
    <source>
        <dbReference type="ARBA" id="ARBA00022771"/>
    </source>
</evidence>
<evidence type="ECO:0000256" key="6">
    <source>
        <dbReference type="SAM" id="MobiDB-lite"/>
    </source>
</evidence>
<dbReference type="PROSITE" id="PS50157">
    <property type="entry name" value="ZINC_FINGER_C2H2_2"/>
    <property type="match status" value="1"/>
</dbReference>
<dbReference type="AlphaFoldDB" id="A0AAV1FL18"/>
<protein>
    <submittedName>
        <fullName evidence="8">Uncharacterized protein LOC109986646</fullName>
    </submittedName>
</protein>
<dbReference type="PANTHER" id="PTHR24409:SF295">
    <property type="entry name" value="AZ2-RELATED"/>
    <property type="match status" value="1"/>
</dbReference>
<accession>A0AAV1FL18</accession>
<dbReference type="PANTHER" id="PTHR24409">
    <property type="entry name" value="ZINC FINGER PROTEIN 142"/>
    <property type="match status" value="1"/>
</dbReference>
<sequence length="517" mass="56758">MQRGKHNLQAVLDDGLGKDLMNAGRFCFSCEQIFADRKCLEEHMCSAASHICSCGTEFTDYNDMLEHSTTHEPGHQVLDHETIKQRRIAKHKAEEAQLQRLQTGEVVWKAPKLGNVPSKSLPMKKMLASAHIPQGPLHTTQISQVPELYPSSQAPLLQNPFYSATDMKNIFAGVGAPTVDLWTLYQPVVLLQTVRQFNKKKPYSCSKCGQCFATKNTLVAHCNSHVVDKMSGCIGCGLLLSSRKIVPRYHVCSAPSSSAKFKLVTAKPLGYKAPKEARPAKSLNVQAQLASSIPEFRSDSFSQATHGTSNMQRKNVNIGTYNKSSQGLLYSKRQNPNQPKPFITLSSKTHSTNPSASIKNGQGCSVTPTRLLKRPATFATVVPSKPMHTSSKSNGFTCRVCHLPFESAQLLQRHKCARAQEFMAQRGGSNHKLKRMAPMAGQHPAPINGGKKLGAPPSCNMKINQVMTVSVDQGQRMAPVNGDTEEDMDDDCFIVENGPEKPAEMIYQVTSSVPIKT</sequence>
<name>A0AAV1FL18_XYRNO</name>
<gene>
    <name evidence="8" type="ORF">XNOV1_A005605</name>
</gene>
<dbReference type="GO" id="GO:0005634">
    <property type="term" value="C:nucleus"/>
    <property type="evidence" value="ECO:0007669"/>
    <property type="project" value="TreeGrafter"/>
</dbReference>
<dbReference type="Gene3D" id="3.30.160.60">
    <property type="entry name" value="Classic Zinc Finger"/>
    <property type="match status" value="1"/>
</dbReference>
<dbReference type="GO" id="GO:0008270">
    <property type="term" value="F:zinc ion binding"/>
    <property type="evidence" value="ECO:0007669"/>
    <property type="project" value="UniProtKB-KW"/>
</dbReference>
<dbReference type="PROSITE" id="PS00028">
    <property type="entry name" value="ZINC_FINGER_C2H2_1"/>
    <property type="match status" value="1"/>
</dbReference>
<evidence type="ECO:0000256" key="1">
    <source>
        <dbReference type="ARBA" id="ARBA00022723"/>
    </source>
</evidence>
<keyword evidence="2" id="KW-0677">Repeat</keyword>
<dbReference type="SUPFAM" id="SSF57667">
    <property type="entry name" value="beta-beta-alpha zinc fingers"/>
    <property type="match status" value="1"/>
</dbReference>
<evidence type="ECO:0000313" key="9">
    <source>
        <dbReference type="Proteomes" id="UP001178508"/>
    </source>
</evidence>
<dbReference type="Proteomes" id="UP001178508">
    <property type="component" value="Chromosome 8"/>
</dbReference>
<proteinExistence type="predicted"/>
<dbReference type="EMBL" id="OY660871">
    <property type="protein sequence ID" value="CAJ1061605.1"/>
    <property type="molecule type" value="Genomic_DNA"/>
</dbReference>
<evidence type="ECO:0000313" key="8">
    <source>
        <dbReference type="EMBL" id="CAJ1061605.1"/>
    </source>
</evidence>